<organism evidence="8 9">
    <name type="scientific">Popillia japonica</name>
    <name type="common">Japanese beetle</name>
    <dbReference type="NCBI Taxonomy" id="7064"/>
    <lineage>
        <taxon>Eukaryota</taxon>
        <taxon>Metazoa</taxon>
        <taxon>Ecdysozoa</taxon>
        <taxon>Arthropoda</taxon>
        <taxon>Hexapoda</taxon>
        <taxon>Insecta</taxon>
        <taxon>Pterygota</taxon>
        <taxon>Neoptera</taxon>
        <taxon>Endopterygota</taxon>
        <taxon>Coleoptera</taxon>
        <taxon>Polyphaga</taxon>
        <taxon>Scarabaeiformia</taxon>
        <taxon>Scarabaeidae</taxon>
        <taxon>Rutelinae</taxon>
        <taxon>Popillia</taxon>
    </lineage>
</organism>
<dbReference type="GO" id="GO:0016403">
    <property type="term" value="F:dimethylargininase activity"/>
    <property type="evidence" value="ECO:0007669"/>
    <property type="project" value="TreeGrafter"/>
</dbReference>
<dbReference type="SUPFAM" id="SSF49265">
    <property type="entry name" value="Fibronectin type III"/>
    <property type="match status" value="1"/>
</dbReference>
<evidence type="ECO:0000256" key="5">
    <source>
        <dbReference type="PIRSR" id="PIRSR633199-1"/>
    </source>
</evidence>
<evidence type="ECO:0000259" key="6">
    <source>
        <dbReference type="PROSITE" id="PS50835"/>
    </source>
</evidence>
<reference evidence="8 9" key="1">
    <citation type="journal article" date="2024" name="BMC Genomics">
        <title>De novo assembly and annotation of Popillia japonica's genome with initial clues to its potential as an invasive pest.</title>
        <authorList>
            <person name="Cucini C."/>
            <person name="Boschi S."/>
            <person name="Funari R."/>
            <person name="Cardaioli E."/>
            <person name="Iannotti N."/>
            <person name="Marturano G."/>
            <person name="Paoli F."/>
            <person name="Bruttini M."/>
            <person name="Carapelli A."/>
            <person name="Frati F."/>
            <person name="Nardi F."/>
        </authorList>
    </citation>
    <scope>NUCLEOTIDE SEQUENCE [LARGE SCALE GENOMIC DNA]</scope>
    <source>
        <strain evidence="8">DMR45628</strain>
    </source>
</reference>
<keyword evidence="9" id="KW-1185">Reference proteome</keyword>
<comment type="caution">
    <text evidence="8">The sequence shown here is derived from an EMBL/GenBank/DDBJ whole genome shotgun (WGS) entry which is preliminary data.</text>
</comment>
<dbReference type="SUPFAM" id="SSF48726">
    <property type="entry name" value="Immunoglobulin"/>
    <property type="match status" value="3"/>
</dbReference>
<dbReference type="PANTHER" id="PTHR12737">
    <property type="entry name" value="DIMETHYLARGININE DIMETHYLAMINOHYDROLASE"/>
    <property type="match status" value="1"/>
</dbReference>
<evidence type="ECO:0000259" key="7">
    <source>
        <dbReference type="PROSITE" id="PS50853"/>
    </source>
</evidence>
<comment type="similarity">
    <text evidence="1">Belongs to the DDAH family.</text>
</comment>
<evidence type="ECO:0000256" key="3">
    <source>
        <dbReference type="ARBA" id="ARBA00022801"/>
    </source>
</evidence>
<dbReference type="InterPro" id="IPR003598">
    <property type="entry name" value="Ig_sub2"/>
</dbReference>
<dbReference type="SUPFAM" id="SSF55909">
    <property type="entry name" value="Pentein"/>
    <property type="match status" value="1"/>
</dbReference>
<dbReference type="InterPro" id="IPR013098">
    <property type="entry name" value="Ig_I-set"/>
</dbReference>
<dbReference type="InterPro" id="IPR036179">
    <property type="entry name" value="Ig-like_dom_sf"/>
</dbReference>
<feature type="active site" description="Nucleophile" evidence="5">
    <location>
        <position position="705"/>
    </location>
</feature>
<gene>
    <name evidence="8" type="ORF">QE152_g33529</name>
</gene>
<evidence type="ECO:0000256" key="1">
    <source>
        <dbReference type="ARBA" id="ARBA00008532"/>
    </source>
</evidence>
<protein>
    <submittedName>
        <fullName evidence="8">Immunoglobulin I-set domain</fullName>
    </submittedName>
</protein>
<dbReference type="FunFam" id="2.60.40.10:FF:000107">
    <property type="entry name" value="Myosin, light chain kinase a"/>
    <property type="match status" value="1"/>
</dbReference>
<dbReference type="PROSITE" id="PS50853">
    <property type="entry name" value="FN3"/>
    <property type="match status" value="1"/>
</dbReference>
<dbReference type="Proteomes" id="UP001458880">
    <property type="component" value="Unassembled WGS sequence"/>
</dbReference>
<feature type="domain" description="Ig-like" evidence="6">
    <location>
        <begin position="199"/>
        <end position="288"/>
    </location>
</feature>
<feature type="domain" description="Ig-like" evidence="6">
    <location>
        <begin position="100"/>
        <end position="190"/>
    </location>
</feature>
<dbReference type="FunFam" id="3.75.10.10:FF:000004">
    <property type="entry name" value="N(G),N(G)-dimethylarginine dimethylaminohydrolase 1"/>
    <property type="match status" value="1"/>
</dbReference>
<dbReference type="PROSITE" id="PS50835">
    <property type="entry name" value="IG_LIKE"/>
    <property type="match status" value="2"/>
</dbReference>
<dbReference type="PANTHER" id="PTHR12737:SF9">
    <property type="entry name" value="DIMETHYLARGININASE"/>
    <property type="match status" value="1"/>
</dbReference>
<accession>A0AAW1IWQ5</accession>
<dbReference type="GO" id="GO:0006525">
    <property type="term" value="P:arginine metabolic process"/>
    <property type="evidence" value="ECO:0007669"/>
    <property type="project" value="TreeGrafter"/>
</dbReference>
<feature type="domain" description="Fibronectin type-III" evidence="7">
    <location>
        <begin position="292"/>
        <end position="401"/>
    </location>
</feature>
<dbReference type="Gene3D" id="2.60.40.10">
    <property type="entry name" value="Immunoglobulins"/>
    <property type="match status" value="4"/>
</dbReference>
<dbReference type="InterPro" id="IPR036116">
    <property type="entry name" value="FN3_sf"/>
</dbReference>
<dbReference type="InterPro" id="IPR003599">
    <property type="entry name" value="Ig_sub"/>
</dbReference>
<proteinExistence type="inferred from homology"/>
<dbReference type="Pfam" id="PF19420">
    <property type="entry name" value="DDAH_eukar"/>
    <property type="match status" value="1"/>
</dbReference>
<dbReference type="GO" id="GO:0000052">
    <property type="term" value="P:citrulline metabolic process"/>
    <property type="evidence" value="ECO:0007669"/>
    <property type="project" value="TreeGrafter"/>
</dbReference>
<dbReference type="InterPro" id="IPR013783">
    <property type="entry name" value="Ig-like_fold"/>
</dbReference>
<evidence type="ECO:0000313" key="9">
    <source>
        <dbReference type="Proteomes" id="UP001458880"/>
    </source>
</evidence>
<sequence>MYIKPITTELPITLSKLSFGINVDDVYLTRIKWYKNHTLIADNGPPVILPPDRFKLWGNGSLEVVRVQPPDTGEYMCEVIRNEPWGPIKQSHAIEVLHPPSIESDPAKSDPASGYLEVKLGEEVRISCIGKGVPNPVITWKRNGKDLKLINNRHFLSFSAADRYLAGKYECIATNGVGEPATKEIQLKITYAKRITDPPELTTMKSWIHTAPGFRAQLDCKVTSDPSSQVIWYKGNNPINSDNHRVLLFGDDEKYSLIIRNVQRSDFGIYTCKAVNEIGEETLEFQLSGVPNPAEFKKSEEKNVNSETSYTLIWEVDSFTPIIEYTLWFRPHKAQLNHHRSDWTKLTIPTEHKTNSGYTYSKLYTIRGLKEKTAYEVLLLSRNRYGWSKASPILKFSTAGADETEDIVTSVETETENILENIGSIRSNVEVQPTKRQKQLGSRRAVGNMAAFRYTHAIVCRIPLSLRTRGEIELEEAKKQHEAYVRLLRELGLDVIELPPDETLPECVFVEDTAVICNGTALITRPGAAHRSKEVETIRVVLKKELDLPIIEISDPNARIDGGDVLFTGQEFFVGISEWTNEAGARALAAAFPEYPCTPIKVPESKHLKSFVTMGGPNLLCIGAGKEAQEVLKRMEREATFSYQTLTLPEDQAANVLYLNGTLVHRTIEEIPNSFKVFSEKIDYPRRCINISQLAKAASGLTSSCILVKRTKHIRNL</sequence>
<name>A0AAW1IWQ5_POPJA</name>
<evidence type="ECO:0000256" key="4">
    <source>
        <dbReference type="ARBA" id="ARBA00023319"/>
    </source>
</evidence>
<dbReference type="Pfam" id="PF13927">
    <property type="entry name" value="Ig_3"/>
    <property type="match status" value="1"/>
</dbReference>
<evidence type="ECO:0000256" key="2">
    <source>
        <dbReference type="ARBA" id="ARBA00022737"/>
    </source>
</evidence>
<dbReference type="EMBL" id="JASPKY010000512">
    <property type="protein sequence ID" value="KAK9694443.1"/>
    <property type="molecule type" value="Genomic_DNA"/>
</dbReference>
<keyword evidence="2" id="KW-0677">Repeat</keyword>
<dbReference type="InterPro" id="IPR007110">
    <property type="entry name" value="Ig-like_dom"/>
</dbReference>
<feature type="active site" description="Proton donor" evidence="5">
    <location>
        <position position="607"/>
    </location>
</feature>
<dbReference type="InterPro" id="IPR033199">
    <property type="entry name" value="DDAH-like"/>
</dbReference>
<keyword evidence="4" id="KW-0393">Immunoglobulin domain</keyword>
<dbReference type="SMART" id="SM00409">
    <property type="entry name" value="IG"/>
    <property type="match status" value="3"/>
</dbReference>
<dbReference type="Pfam" id="PF07679">
    <property type="entry name" value="I-set"/>
    <property type="match status" value="1"/>
</dbReference>
<dbReference type="AlphaFoldDB" id="A0AAW1IWQ5"/>
<dbReference type="InterPro" id="IPR003961">
    <property type="entry name" value="FN3_dom"/>
</dbReference>
<dbReference type="SMART" id="SM00408">
    <property type="entry name" value="IGc2"/>
    <property type="match status" value="2"/>
</dbReference>
<dbReference type="GO" id="GO:0030154">
    <property type="term" value="P:cell differentiation"/>
    <property type="evidence" value="ECO:0007669"/>
    <property type="project" value="UniProtKB-ARBA"/>
</dbReference>
<dbReference type="CDD" id="cd00063">
    <property type="entry name" value="FN3"/>
    <property type="match status" value="1"/>
</dbReference>
<dbReference type="CDD" id="cd00096">
    <property type="entry name" value="Ig"/>
    <property type="match status" value="1"/>
</dbReference>
<dbReference type="SMART" id="SM00060">
    <property type="entry name" value="FN3"/>
    <property type="match status" value="1"/>
</dbReference>
<keyword evidence="3" id="KW-0378">Hydrolase</keyword>
<dbReference type="Gene3D" id="3.75.10.10">
    <property type="entry name" value="L-arginine/glycine Amidinotransferase, Chain A"/>
    <property type="match status" value="1"/>
</dbReference>
<dbReference type="GO" id="GO:0045429">
    <property type="term" value="P:positive regulation of nitric oxide biosynthetic process"/>
    <property type="evidence" value="ECO:0007669"/>
    <property type="project" value="TreeGrafter"/>
</dbReference>
<dbReference type="GO" id="GO:0009653">
    <property type="term" value="P:anatomical structure morphogenesis"/>
    <property type="evidence" value="ECO:0007669"/>
    <property type="project" value="UniProtKB-ARBA"/>
</dbReference>
<dbReference type="GO" id="GO:0016597">
    <property type="term" value="F:amino acid binding"/>
    <property type="evidence" value="ECO:0007669"/>
    <property type="project" value="TreeGrafter"/>
</dbReference>
<evidence type="ECO:0000313" key="8">
    <source>
        <dbReference type="EMBL" id="KAK9694443.1"/>
    </source>
</evidence>